<name>A0A6A4ZGC4_9STRA</name>
<dbReference type="PANTHER" id="PTHR45617">
    <property type="entry name" value="LEUCINE RICH REPEAT FAMILY PROTEIN"/>
    <property type="match status" value="1"/>
</dbReference>
<evidence type="ECO:0000313" key="4">
    <source>
        <dbReference type="EMBL" id="KAF0713204.1"/>
    </source>
</evidence>
<feature type="non-terminal residue" evidence="4">
    <location>
        <position position="1"/>
    </location>
</feature>
<dbReference type="PROSITE" id="PS51450">
    <property type="entry name" value="LRR"/>
    <property type="match status" value="1"/>
</dbReference>
<dbReference type="AlphaFoldDB" id="A0A6A4ZGC4"/>
<gene>
    <name evidence="4" type="ORF">As57867_004448</name>
</gene>
<proteinExistence type="predicted"/>
<dbReference type="Pfam" id="PF00560">
    <property type="entry name" value="LRR_1"/>
    <property type="match status" value="1"/>
</dbReference>
<dbReference type="Pfam" id="PF13516">
    <property type="entry name" value="LRR_6"/>
    <property type="match status" value="1"/>
</dbReference>
<accession>A0A6A4ZGC4</accession>
<keyword evidence="1" id="KW-0433">Leucine-rich repeat</keyword>
<protein>
    <recommendedName>
        <fullName evidence="5">Leucine-rich repeat-containing N-terminal plant-type domain-containing protein</fullName>
    </recommendedName>
</protein>
<dbReference type="Gene3D" id="3.80.10.10">
    <property type="entry name" value="Ribonuclease Inhibitor"/>
    <property type="match status" value="1"/>
</dbReference>
<keyword evidence="3" id="KW-1133">Transmembrane helix</keyword>
<dbReference type="OrthoDB" id="71280at2759"/>
<evidence type="ECO:0008006" key="5">
    <source>
        <dbReference type="Google" id="ProtNLM"/>
    </source>
</evidence>
<reference evidence="4" key="1">
    <citation type="submission" date="2019-06" db="EMBL/GenBank/DDBJ databases">
        <title>Genomics analysis of Aphanomyces spp. identifies a new class of oomycete effector associated with host adaptation.</title>
        <authorList>
            <person name="Gaulin E."/>
        </authorList>
    </citation>
    <scope>NUCLEOTIDE SEQUENCE</scope>
    <source>
        <strain evidence="4">CBS 578.67</strain>
    </source>
</reference>
<dbReference type="PANTHER" id="PTHR45617:SF170">
    <property type="entry name" value="MIP14966P"/>
    <property type="match status" value="1"/>
</dbReference>
<keyword evidence="3" id="KW-0472">Membrane</keyword>
<dbReference type="SUPFAM" id="SSF52075">
    <property type="entry name" value="Outer arm dynein light chain 1"/>
    <property type="match status" value="1"/>
</dbReference>
<comment type="caution">
    <text evidence="4">The sequence shown here is derived from an EMBL/GenBank/DDBJ whole genome shotgun (WGS) entry which is preliminary data.</text>
</comment>
<keyword evidence="2" id="KW-0677">Repeat</keyword>
<dbReference type="InterPro" id="IPR001611">
    <property type="entry name" value="Leu-rich_rpt"/>
</dbReference>
<feature type="transmembrane region" description="Helical" evidence="3">
    <location>
        <begin position="163"/>
        <end position="186"/>
    </location>
</feature>
<evidence type="ECO:0000256" key="3">
    <source>
        <dbReference type="SAM" id="Phobius"/>
    </source>
</evidence>
<dbReference type="EMBL" id="VJMH01001100">
    <property type="protein sequence ID" value="KAF0713204.1"/>
    <property type="molecule type" value="Genomic_DNA"/>
</dbReference>
<evidence type="ECO:0000256" key="1">
    <source>
        <dbReference type="ARBA" id="ARBA00022614"/>
    </source>
</evidence>
<dbReference type="InterPro" id="IPR032675">
    <property type="entry name" value="LRR_dom_sf"/>
</dbReference>
<sequence length="228" mass="25268">DLSGHDLQSIASVPPEQWPRLTTLNLSHNVLMSVDDVLKNLPPTIEVLDLSFNRITAIENVRWDIAFPRLTTLLLNGNNISTLKNATFPLSLQTLDLSDNPLFSVEMSRATFNQLSSSMNVTMHTLRQMGTGLFKSMCPEGELSYIKTNAVCVVEPESPSSPFWSFVKSYGLIALLFVCLVGLYFWPRQHEDVWGRRGTFLSSGDEAMSPMSMFGSMNSPSTPSCPSA</sequence>
<evidence type="ECO:0000256" key="2">
    <source>
        <dbReference type="ARBA" id="ARBA00022737"/>
    </source>
</evidence>
<keyword evidence="3" id="KW-0812">Transmembrane</keyword>
<organism evidence="4">
    <name type="scientific">Aphanomyces stellatus</name>
    <dbReference type="NCBI Taxonomy" id="120398"/>
    <lineage>
        <taxon>Eukaryota</taxon>
        <taxon>Sar</taxon>
        <taxon>Stramenopiles</taxon>
        <taxon>Oomycota</taxon>
        <taxon>Saprolegniomycetes</taxon>
        <taxon>Saprolegniales</taxon>
        <taxon>Verrucalvaceae</taxon>
        <taxon>Aphanomyces</taxon>
    </lineage>
</organism>